<sequence length="446" mass="50324">MAASAATGTDGLVALPEEILFEVFRRVGSVKGLFMFAVTSRRWLHRFTDPAFLRRLCSSHGQGHRARLLGFFFRPTRFVRCERMMKLRMAEHASVSAPTFRPMPGSPLGSTDRALTSFVDDDEGAFNYAEPFAARRGFVLMQLVPRTFDLERMTSTDPILLGLCNPITGEGHVLPSPCFGRHRNLYGYVIITAADEINEERRQPPPPFGRLAFSQLLLITQPDVSNERRLLHSYTAAARSWSTPTTAFNDSSRFHIVGEFSAAVHRNAAHWLCLDTKARRSAPGDDYNLYKLSAELDTARVSLTKIPIRAGGKPHLCVGGDGKLSVACVYLFHVTVWTQQDTDDGGDNDDAPWPWLHTQVIKIPIVEQDPYEAWRDFNRGSMLVMYRAGGVFVLDLEKGVMEKVMDCFPSLFTDKQRLYFVPYEMDIVEFFESCLSRWSNVEGYKG</sequence>
<reference evidence="2 3" key="2">
    <citation type="submission" date="2024-10" db="EMBL/GenBank/DDBJ databases">
        <authorList>
            <person name="Ryan C."/>
        </authorList>
    </citation>
    <scope>NUCLEOTIDE SEQUENCE [LARGE SCALE GENOMIC DNA]</scope>
</reference>
<dbReference type="Proteomes" id="UP001497457">
    <property type="component" value="Chromosome 17b"/>
</dbReference>
<gene>
    <name evidence="2" type="ORF">URODEC1_LOCUS35653</name>
</gene>
<dbReference type="Pfam" id="PF24523">
    <property type="entry name" value="DUF7595"/>
    <property type="match status" value="1"/>
</dbReference>
<dbReference type="EMBL" id="OZ075127">
    <property type="protein sequence ID" value="CAL4945735.1"/>
    <property type="molecule type" value="Genomic_DNA"/>
</dbReference>
<organism evidence="2 3">
    <name type="scientific">Urochloa decumbens</name>
    <dbReference type="NCBI Taxonomy" id="240449"/>
    <lineage>
        <taxon>Eukaryota</taxon>
        <taxon>Viridiplantae</taxon>
        <taxon>Streptophyta</taxon>
        <taxon>Embryophyta</taxon>
        <taxon>Tracheophyta</taxon>
        <taxon>Spermatophyta</taxon>
        <taxon>Magnoliopsida</taxon>
        <taxon>Liliopsida</taxon>
        <taxon>Poales</taxon>
        <taxon>Poaceae</taxon>
        <taxon>PACMAD clade</taxon>
        <taxon>Panicoideae</taxon>
        <taxon>Panicodae</taxon>
        <taxon>Paniceae</taxon>
        <taxon>Melinidinae</taxon>
        <taxon>Urochloa</taxon>
    </lineage>
</organism>
<dbReference type="SUPFAM" id="SSF81383">
    <property type="entry name" value="F-box domain"/>
    <property type="match status" value="1"/>
</dbReference>
<evidence type="ECO:0000313" key="2">
    <source>
        <dbReference type="EMBL" id="CAL4945735.1"/>
    </source>
</evidence>
<name>A0ABC8YP33_9POAL</name>
<accession>A0ABC8YP33</accession>
<feature type="domain" description="DUF7595" evidence="1">
    <location>
        <begin position="122"/>
        <end position="396"/>
    </location>
</feature>
<dbReference type="PANTHER" id="PTHR35828:SF13">
    <property type="entry name" value="OS01G0152100 PROTEIN"/>
    <property type="match status" value="1"/>
</dbReference>
<protein>
    <recommendedName>
        <fullName evidence="1">DUF7595 domain-containing protein</fullName>
    </recommendedName>
</protein>
<dbReference type="InterPro" id="IPR056016">
    <property type="entry name" value="DUF7595"/>
</dbReference>
<proteinExistence type="predicted"/>
<reference evidence="3" key="1">
    <citation type="submission" date="2024-06" db="EMBL/GenBank/DDBJ databases">
        <authorList>
            <person name="Ryan C."/>
        </authorList>
    </citation>
    <scope>NUCLEOTIDE SEQUENCE [LARGE SCALE GENOMIC DNA]</scope>
</reference>
<dbReference type="AlphaFoldDB" id="A0ABC8YP33"/>
<dbReference type="InterPro" id="IPR036047">
    <property type="entry name" value="F-box-like_dom_sf"/>
</dbReference>
<evidence type="ECO:0000313" key="3">
    <source>
        <dbReference type="Proteomes" id="UP001497457"/>
    </source>
</evidence>
<dbReference type="PANTHER" id="PTHR35828">
    <property type="entry name" value="OS08G0203800 PROTEIN-RELATED"/>
    <property type="match status" value="1"/>
</dbReference>
<keyword evidence="3" id="KW-1185">Reference proteome</keyword>
<evidence type="ECO:0000259" key="1">
    <source>
        <dbReference type="Pfam" id="PF24523"/>
    </source>
</evidence>